<dbReference type="PANTHER" id="PTHR33744">
    <property type="entry name" value="CARBOHYDRATE DIACID REGULATOR"/>
    <property type="match status" value="1"/>
</dbReference>
<dbReference type="InterPro" id="IPR012914">
    <property type="entry name" value="PucR_dom"/>
</dbReference>
<name>X0PD45_9LACO</name>
<comment type="caution">
    <text evidence="3">The sequence shown here is derived from an EMBL/GenBank/DDBJ whole genome shotgun (WGS) entry which is preliminary data.</text>
</comment>
<organism evidence="3 4">
    <name type="scientific">Agrilactobacillus composti DSM 18527 = JCM 14202</name>
    <dbReference type="NCBI Taxonomy" id="1423734"/>
    <lineage>
        <taxon>Bacteria</taxon>
        <taxon>Bacillati</taxon>
        <taxon>Bacillota</taxon>
        <taxon>Bacilli</taxon>
        <taxon>Lactobacillales</taxon>
        <taxon>Lactobacillaceae</taxon>
        <taxon>Agrilactobacillus</taxon>
    </lineage>
</organism>
<feature type="domain" description="Purine catabolism PurC-like" evidence="1">
    <location>
        <begin position="13"/>
        <end position="119"/>
    </location>
</feature>
<dbReference type="eggNOG" id="COG2508">
    <property type="taxonomic scope" value="Bacteria"/>
</dbReference>
<dbReference type="Pfam" id="PF13556">
    <property type="entry name" value="HTH_30"/>
    <property type="match status" value="1"/>
</dbReference>
<dbReference type="PATRIC" id="fig|1423734.3.peg.1528"/>
<reference evidence="3 4" key="1">
    <citation type="journal article" date="2015" name="Genome Announc.">
        <title>Expanding the biotechnology potential of lactobacilli through comparative genomics of 213 strains and associated genera.</title>
        <authorList>
            <person name="Sun Z."/>
            <person name="Harris H.M."/>
            <person name="McCann A."/>
            <person name="Guo C."/>
            <person name="Argimon S."/>
            <person name="Zhang W."/>
            <person name="Yang X."/>
            <person name="Jeffery I.B."/>
            <person name="Cooney J.C."/>
            <person name="Kagawa T.F."/>
            <person name="Liu W."/>
            <person name="Song Y."/>
            <person name="Salvetti E."/>
            <person name="Wrobel A."/>
            <person name="Rasinkangas P."/>
            <person name="Parkhill J."/>
            <person name="Rea M.C."/>
            <person name="O'Sullivan O."/>
            <person name="Ritari J."/>
            <person name="Douillard F.P."/>
            <person name="Paul Ross R."/>
            <person name="Yang R."/>
            <person name="Briner A.E."/>
            <person name="Felis G.E."/>
            <person name="de Vos W.M."/>
            <person name="Barrangou R."/>
            <person name="Klaenhammer T.R."/>
            <person name="Caufield P.W."/>
            <person name="Cui Y."/>
            <person name="Zhang H."/>
            <person name="O'Toole P.W."/>
        </authorList>
    </citation>
    <scope>NUCLEOTIDE SEQUENCE [LARGE SCALE GENOMIC DNA]</scope>
    <source>
        <strain evidence="3 4">DSM 18527</strain>
    </source>
</reference>
<evidence type="ECO:0000313" key="4">
    <source>
        <dbReference type="Proteomes" id="UP000051236"/>
    </source>
</evidence>
<feature type="domain" description="PucR C-terminal helix-turn-helix" evidence="2">
    <location>
        <begin position="305"/>
        <end position="362"/>
    </location>
</feature>
<dbReference type="Pfam" id="PF07905">
    <property type="entry name" value="PucR"/>
    <property type="match status" value="1"/>
</dbReference>
<evidence type="ECO:0000259" key="1">
    <source>
        <dbReference type="Pfam" id="PF07905"/>
    </source>
</evidence>
<dbReference type="InterPro" id="IPR042070">
    <property type="entry name" value="PucR_C-HTH_sf"/>
</dbReference>
<dbReference type="Proteomes" id="UP000051236">
    <property type="component" value="Unassembled WGS sequence"/>
</dbReference>
<sequence length="374" mass="41585">MVNVTDLLTDLPATAYTWLAGQQYSNNQIQEVMVMASPDVENWVLKGELILTSLYGTDWASRKAIVDELVSHQAAGMLIKLNQFLEQVPTQLVRYCEQQGLPLIQIRHITYREIIQAFSQLQQQELSVLGLLFNSRSTRVLKALCNNIATSEQIEFGQTQLGLSARTENYVLLAVEKLSQIGNLTALVKALQNVLPRANLVILEDCLALVLAGIDQLAVFKRQVVEPLANLHFVGSAPVSLVNLNLAYEQALGTRKIALARPLQAFTSYEDLGIEKLFLTAGTTALSACLVTPALNQMYDQEPELFESLLAYFRHNQNITRAADAIFIHPKTLRYRLNKIEAALGVELANGEQALELNMAVHFLDLKGHGFELN</sequence>
<dbReference type="AlphaFoldDB" id="X0PD45"/>
<protein>
    <recommendedName>
        <fullName evidence="5">PucR family transcriptional regulator</fullName>
    </recommendedName>
</protein>
<dbReference type="OrthoDB" id="142218at2"/>
<dbReference type="EMBL" id="AZGA01000088">
    <property type="protein sequence ID" value="KRM30379.1"/>
    <property type="molecule type" value="Genomic_DNA"/>
</dbReference>
<accession>X0PD45</accession>
<dbReference type="InterPro" id="IPR051448">
    <property type="entry name" value="CdaR-like_regulators"/>
</dbReference>
<evidence type="ECO:0000313" key="3">
    <source>
        <dbReference type="EMBL" id="KRM30379.1"/>
    </source>
</evidence>
<dbReference type="STRING" id="1423734.FC83_GL001510"/>
<dbReference type="InterPro" id="IPR025736">
    <property type="entry name" value="PucR_C-HTH_dom"/>
</dbReference>
<evidence type="ECO:0008006" key="5">
    <source>
        <dbReference type="Google" id="ProtNLM"/>
    </source>
</evidence>
<evidence type="ECO:0000259" key="2">
    <source>
        <dbReference type="Pfam" id="PF13556"/>
    </source>
</evidence>
<dbReference type="Gene3D" id="1.10.10.2840">
    <property type="entry name" value="PucR C-terminal helix-turn-helix domain"/>
    <property type="match status" value="1"/>
</dbReference>
<gene>
    <name evidence="3" type="ORF">FC83_GL001510</name>
</gene>
<dbReference type="RefSeq" id="WP_035451353.1">
    <property type="nucleotide sequence ID" value="NZ_AZGA01000088.1"/>
</dbReference>
<keyword evidence="4" id="KW-1185">Reference proteome</keyword>
<proteinExistence type="predicted"/>